<sequence length="290" mass="30930">MIRLNENFVDIFEKTQRNPQLVHNITNYVTVNDCANILLAMGSSPIMADDIEEVEEITTICNALVLNIGTLNSRTVESMIVAGKKANELGHPVVLDPVGAGASKFRTEITHRLLKEVKFSVIRGNVSEIKTVYAGAGTTKGVDADVKDAVTAETLDATIALAKELAERTGAVIAVTGAMDIIVDAMNAYVVRNGHRDMSKITGTGCMLSAMTAAYVAANPEKVLEAVVCAVASMGIAGEMASRQIINNQLGTGSLRTFIIDNISTMTGNTIETYAKITLIPRGEKAKIML</sequence>
<proteinExistence type="inferred from homology"/>
<keyword evidence="7 11" id="KW-0418">Kinase</keyword>
<evidence type="ECO:0000313" key="12">
    <source>
        <dbReference type="EMBL" id="ARD65830.1"/>
    </source>
</evidence>
<feature type="binding site" evidence="11">
    <location>
        <position position="47"/>
    </location>
    <ligand>
        <name>substrate</name>
    </ligand>
</feature>
<dbReference type="EC" id="2.7.1.50" evidence="11"/>
<dbReference type="SUPFAM" id="SSF53613">
    <property type="entry name" value="Ribokinase-like"/>
    <property type="match status" value="1"/>
</dbReference>
<comment type="catalytic activity">
    <reaction evidence="1 11">
        <text>5-(2-hydroxyethyl)-4-methylthiazole + ATP = 4-methyl-5-(2-phosphooxyethyl)-thiazole + ADP + H(+)</text>
        <dbReference type="Rhea" id="RHEA:24212"/>
        <dbReference type="ChEBI" id="CHEBI:15378"/>
        <dbReference type="ChEBI" id="CHEBI:17957"/>
        <dbReference type="ChEBI" id="CHEBI:30616"/>
        <dbReference type="ChEBI" id="CHEBI:58296"/>
        <dbReference type="ChEBI" id="CHEBI:456216"/>
        <dbReference type="EC" id="2.7.1.50"/>
    </reaction>
</comment>
<dbReference type="GO" id="GO:0009228">
    <property type="term" value="P:thiamine biosynthetic process"/>
    <property type="evidence" value="ECO:0007669"/>
    <property type="project" value="UniProtKB-KW"/>
</dbReference>
<evidence type="ECO:0000256" key="10">
    <source>
        <dbReference type="ARBA" id="ARBA00022977"/>
    </source>
</evidence>
<evidence type="ECO:0000256" key="8">
    <source>
        <dbReference type="ARBA" id="ARBA00022840"/>
    </source>
</evidence>
<keyword evidence="6 11" id="KW-0547">Nucleotide-binding</keyword>
<dbReference type="InterPro" id="IPR029056">
    <property type="entry name" value="Ribokinase-like"/>
</dbReference>
<comment type="function">
    <text evidence="11">Catalyzes the phosphorylation of the hydroxyl group of 4-methyl-5-beta-hydroxyethylthiazole (THZ).</text>
</comment>
<accession>A0AAC9W2L9</accession>
<name>A0AAC9W2L9_EUBLI</name>
<feature type="binding site" evidence="11">
    <location>
        <position position="203"/>
    </location>
    <ligand>
        <name>substrate</name>
    </ligand>
</feature>
<dbReference type="InterPro" id="IPR000417">
    <property type="entry name" value="Hyethyz_kinase"/>
</dbReference>
<dbReference type="Proteomes" id="UP000192391">
    <property type="component" value="Chromosome"/>
</dbReference>
<evidence type="ECO:0000256" key="11">
    <source>
        <dbReference type="HAMAP-Rule" id="MF_00228"/>
    </source>
</evidence>
<reference evidence="13" key="1">
    <citation type="journal article" date="2017" name="Sci. Rep.">
        <title>Determination of the Genome and Primary Transcriptome of Syngas Fermenting Eubacterium limosum ATCC 8486.</title>
        <authorList>
            <person name="Song Y."/>
            <person name="Shin J."/>
            <person name="Jeong Y."/>
            <person name="Jin S."/>
            <person name="Lee J.K."/>
            <person name="Kim D.R."/>
            <person name="Kim S.C."/>
            <person name="Cho S."/>
            <person name="Cho B.K."/>
        </authorList>
    </citation>
    <scope>NUCLEOTIDE SEQUENCE [LARGE SCALE GENOMIC DNA]</scope>
    <source>
        <strain evidence="13">ATCC 8486</strain>
    </source>
</reference>
<evidence type="ECO:0000313" key="13">
    <source>
        <dbReference type="Proteomes" id="UP000192391"/>
    </source>
</evidence>
<evidence type="ECO:0000256" key="6">
    <source>
        <dbReference type="ARBA" id="ARBA00022741"/>
    </source>
</evidence>
<keyword evidence="9 11" id="KW-0460">Magnesium</keyword>
<evidence type="ECO:0000256" key="7">
    <source>
        <dbReference type="ARBA" id="ARBA00022777"/>
    </source>
</evidence>
<dbReference type="HAMAP" id="MF_00228">
    <property type="entry name" value="Thz_kinase"/>
    <property type="match status" value="1"/>
</dbReference>
<evidence type="ECO:0000256" key="1">
    <source>
        <dbReference type="ARBA" id="ARBA00001771"/>
    </source>
</evidence>
<comment type="cofactor">
    <cofactor evidence="2 11">
        <name>Mg(2+)</name>
        <dbReference type="ChEBI" id="CHEBI:18420"/>
    </cofactor>
</comment>
<evidence type="ECO:0000256" key="9">
    <source>
        <dbReference type="ARBA" id="ARBA00022842"/>
    </source>
</evidence>
<evidence type="ECO:0000256" key="4">
    <source>
        <dbReference type="ARBA" id="ARBA00022679"/>
    </source>
</evidence>
<dbReference type="EMBL" id="CP019962">
    <property type="protein sequence ID" value="ARD65830.1"/>
    <property type="molecule type" value="Genomic_DNA"/>
</dbReference>
<dbReference type="PRINTS" id="PR01099">
    <property type="entry name" value="HYETHTZKNASE"/>
</dbReference>
<dbReference type="AlphaFoldDB" id="A0AAC9W2L9"/>
<evidence type="ECO:0000256" key="5">
    <source>
        <dbReference type="ARBA" id="ARBA00022723"/>
    </source>
</evidence>
<dbReference type="GO" id="GO:0000287">
    <property type="term" value="F:magnesium ion binding"/>
    <property type="evidence" value="ECO:0007669"/>
    <property type="project" value="UniProtKB-UniRule"/>
</dbReference>
<dbReference type="CDD" id="cd01170">
    <property type="entry name" value="THZ_kinase"/>
    <property type="match status" value="1"/>
</dbReference>
<feature type="binding site" evidence="11">
    <location>
        <position position="123"/>
    </location>
    <ligand>
        <name>ATP</name>
        <dbReference type="ChEBI" id="CHEBI:30616"/>
    </ligand>
</feature>
<evidence type="ECO:0000256" key="2">
    <source>
        <dbReference type="ARBA" id="ARBA00001946"/>
    </source>
</evidence>
<dbReference type="GO" id="GO:0005524">
    <property type="term" value="F:ATP binding"/>
    <property type="evidence" value="ECO:0007669"/>
    <property type="project" value="UniProtKB-UniRule"/>
</dbReference>
<keyword evidence="10 11" id="KW-0784">Thiamine biosynthesis</keyword>
<organism evidence="12 13">
    <name type="scientific">Eubacterium limosum</name>
    <dbReference type="NCBI Taxonomy" id="1736"/>
    <lineage>
        <taxon>Bacteria</taxon>
        <taxon>Bacillati</taxon>
        <taxon>Bacillota</taxon>
        <taxon>Clostridia</taxon>
        <taxon>Eubacteriales</taxon>
        <taxon>Eubacteriaceae</taxon>
        <taxon>Eubacterium</taxon>
    </lineage>
</organism>
<feature type="binding site" evidence="11">
    <location>
        <position position="176"/>
    </location>
    <ligand>
        <name>ATP</name>
        <dbReference type="ChEBI" id="CHEBI:30616"/>
    </ligand>
</feature>
<keyword evidence="8 11" id="KW-0067">ATP-binding</keyword>
<keyword evidence="5 11" id="KW-0479">Metal-binding</keyword>
<dbReference type="PIRSF" id="PIRSF000513">
    <property type="entry name" value="Thz_kinase"/>
    <property type="match status" value="1"/>
</dbReference>
<comment type="similarity">
    <text evidence="11">Belongs to the Thz kinase family.</text>
</comment>
<dbReference type="Pfam" id="PF02110">
    <property type="entry name" value="HK"/>
    <property type="match status" value="1"/>
</dbReference>
<dbReference type="GO" id="GO:0004417">
    <property type="term" value="F:hydroxyethylthiazole kinase activity"/>
    <property type="evidence" value="ECO:0007669"/>
    <property type="project" value="UniProtKB-UniRule"/>
</dbReference>
<comment type="pathway">
    <text evidence="3 11">Cofactor biosynthesis; thiamine diphosphate biosynthesis; 4-methyl-5-(2-phosphoethyl)-thiazole from 5-(2-hydroxyethyl)-4-methylthiazole: step 1/1.</text>
</comment>
<gene>
    <name evidence="11" type="primary">thiM</name>
    <name evidence="12" type="ORF">B2M23_09890</name>
</gene>
<protein>
    <recommendedName>
        <fullName evidence="11">Hydroxyethylthiazole kinase</fullName>
        <ecNumber evidence="11">2.7.1.50</ecNumber>
    </recommendedName>
    <alternativeName>
        <fullName evidence="11">4-methyl-5-beta-hydroxyethylthiazole kinase</fullName>
        <shortName evidence="11">TH kinase</shortName>
        <shortName evidence="11">Thz kinase</shortName>
    </alternativeName>
</protein>
<dbReference type="Gene3D" id="3.40.1190.20">
    <property type="match status" value="1"/>
</dbReference>
<dbReference type="GO" id="GO:0009229">
    <property type="term" value="P:thiamine diphosphate biosynthetic process"/>
    <property type="evidence" value="ECO:0007669"/>
    <property type="project" value="UniProtKB-UniRule"/>
</dbReference>
<keyword evidence="4 11" id="KW-0808">Transferase</keyword>
<evidence type="ECO:0000256" key="3">
    <source>
        <dbReference type="ARBA" id="ARBA00004868"/>
    </source>
</evidence>
<dbReference type="KEGG" id="elim:B2M23_09890"/>
<dbReference type="NCBIfam" id="NF006830">
    <property type="entry name" value="PRK09355.1"/>
    <property type="match status" value="1"/>
</dbReference>
<dbReference type="RefSeq" id="WP_052237292.1">
    <property type="nucleotide sequence ID" value="NZ_CP019962.1"/>
</dbReference>